<accession>A0A016X158</accession>
<comment type="caution">
    <text evidence="1">The sequence shown here is derived from an EMBL/GenBank/DDBJ whole genome shotgun (WGS) entry which is preliminary data.</text>
</comment>
<organism evidence="1 2">
    <name type="scientific">Ancylostoma ceylanicum</name>
    <dbReference type="NCBI Taxonomy" id="53326"/>
    <lineage>
        <taxon>Eukaryota</taxon>
        <taxon>Metazoa</taxon>
        <taxon>Ecdysozoa</taxon>
        <taxon>Nematoda</taxon>
        <taxon>Chromadorea</taxon>
        <taxon>Rhabditida</taxon>
        <taxon>Rhabditina</taxon>
        <taxon>Rhabditomorpha</taxon>
        <taxon>Strongyloidea</taxon>
        <taxon>Ancylostomatidae</taxon>
        <taxon>Ancylostomatinae</taxon>
        <taxon>Ancylostoma</taxon>
    </lineage>
</organism>
<dbReference type="Proteomes" id="UP000024635">
    <property type="component" value="Unassembled WGS sequence"/>
</dbReference>
<dbReference type="AlphaFoldDB" id="A0A016X158"/>
<evidence type="ECO:0000313" key="1">
    <source>
        <dbReference type="EMBL" id="EYC45645.1"/>
    </source>
</evidence>
<proteinExistence type="predicted"/>
<sequence>MKSHSTIIALGSLYQFADITPRILSKRRSSSTSPYHPDRGLSQVQATVSELVDPNLYCLRRGRVEIYRMTFVCWSIACVALYPVLSTERQQNMLIVNDNFFGHKRNGMLGQIVYG</sequence>
<dbReference type="EMBL" id="JARK01000021">
    <property type="protein sequence ID" value="EYC45645.1"/>
    <property type="molecule type" value="Genomic_DNA"/>
</dbReference>
<reference evidence="2" key="1">
    <citation type="journal article" date="2015" name="Nat. Genet.">
        <title>The genome and transcriptome of the zoonotic hookworm Ancylostoma ceylanicum identify infection-specific gene families.</title>
        <authorList>
            <person name="Schwarz E.M."/>
            <person name="Hu Y."/>
            <person name="Antoshechkin I."/>
            <person name="Miller M.M."/>
            <person name="Sternberg P.W."/>
            <person name="Aroian R.V."/>
        </authorList>
    </citation>
    <scope>NUCLEOTIDE SEQUENCE</scope>
    <source>
        <strain evidence="2">HY135</strain>
    </source>
</reference>
<evidence type="ECO:0000313" key="2">
    <source>
        <dbReference type="Proteomes" id="UP000024635"/>
    </source>
</evidence>
<gene>
    <name evidence="1" type="primary">Acey_s0421.g1175</name>
    <name evidence="1" type="ORF">Y032_0421g1175</name>
</gene>
<name>A0A016X158_9BILA</name>
<keyword evidence="2" id="KW-1185">Reference proteome</keyword>
<protein>
    <submittedName>
        <fullName evidence="1">Uncharacterized protein</fullName>
    </submittedName>
</protein>